<dbReference type="Pfam" id="PF19602">
    <property type="entry name" value="DUF6107"/>
    <property type="match status" value="1"/>
</dbReference>
<accession>A0A4Q2TWG8</accession>
<gene>
    <name evidence="2" type="ORF">EUU22_01260</name>
</gene>
<dbReference type="OrthoDB" id="7906947at2"/>
<dbReference type="Proteomes" id="UP000291088">
    <property type="component" value="Unassembled WGS sequence"/>
</dbReference>
<reference evidence="2 3" key="1">
    <citation type="submission" date="2019-01" db="EMBL/GenBank/DDBJ databases">
        <authorList>
            <person name="Deng T."/>
        </authorList>
    </citation>
    <scope>NUCLEOTIDE SEQUENCE [LARGE SCALE GENOMIC DNA]</scope>
    <source>
        <strain evidence="2 3">F8825</strain>
    </source>
</reference>
<feature type="transmembrane region" description="Helical" evidence="1">
    <location>
        <begin position="12"/>
        <end position="30"/>
    </location>
</feature>
<dbReference type="InterPro" id="IPR046089">
    <property type="entry name" value="DUF6107"/>
</dbReference>
<proteinExistence type="predicted"/>
<evidence type="ECO:0000313" key="3">
    <source>
        <dbReference type="Proteomes" id="UP000291088"/>
    </source>
</evidence>
<keyword evidence="1" id="KW-0812">Transmembrane</keyword>
<keyword evidence="3" id="KW-1185">Reference proteome</keyword>
<organism evidence="2 3">
    <name type="scientific">Ciceribacter ferrooxidans</name>
    <dbReference type="NCBI Taxonomy" id="2509717"/>
    <lineage>
        <taxon>Bacteria</taxon>
        <taxon>Pseudomonadati</taxon>
        <taxon>Pseudomonadota</taxon>
        <taxon>Alphaproteobacteria</taxon>
        <taxon>Hyphomicrobiales</taxon>
        <taxon>Rhizobiaceae</taxon>
        <taxon>Ciceribacter</taxon>
    </lineage>
</organism>
<sequence>MTDWSQDGAQFTAKVLGALAGSAISLVYMLPKGRQEAAGRFLTGLACGLIFGDPAGLWLAQKLDLLARLSPEDIVLAGATAASLLAWWSLGLLVRFLDRGGRPSG</sequence>
<comment type="caution">
    <text evidence="2">The sequence shown here is derived from an EMBL/GenBank/DDBJ whole genome shotgun (WGS) entry which is preliminary data.</text>
</comment>
<dbReference type="AlphaFoldDB" id="A0A4Q2TWG8"/>
<dbReference type="EMBL" id="SDVB01000050">
    <property type="protein sequence ID" value="RYC26837.1"/>
    <property type="molecule type" value="Genomic_DNA"/>
</dbReference>
<protein>
    <submittedName>
        <fullName evidence="2">Uncharacterized protein</fullName>
    </submittedName>
</protein>
<dbReference type="RefSeq" id="WP_129330311.1">
    <property type="nucleotide sequence ID" value="NZ_SDVB01000050.1"/>
</dbReference>
<feature type="transmembrane region" description="Helical" evidence="1">
    <location>
        <begin position="74"/>
        <end position="97"/>
    </location>
</feature>
<evidence type="ECO:0000256" key="1">
    <source>
        <dbReference type="SAM" id="Phobius"/>
    </source>
</evidence>
<evidence type="ECO:0000313" key="2">
    <source>
        <dbReference type="EMBL" id="RYC26837.1"/>
    </source>
</evidence>
<keyword evidence="1" id="KW-0472">Membrane</keyword>
<name>A0A4Q2TWG8_9HYPH</name>
<feature type="transmembrane region" description="Helical" evidence="1">
    <location>
        <begin position="37"/>
        <end position="59"/>
    </location>
</feature>
<keyword evidence="1" id="KW-1133">Transmembrane helix</keyword>